<feature type="region of interest" description="Disordered" evidence="1">
    <location>
        <begin position="1"/>
        <end position="36"/>
    </location>
</feature>
<dbReference type="EMBL" id="MCGE01000012">
    <property type="protein sequence ID" value="ORZ15912.1"/>
    <property type="molecule type" value="Genomic_DNA"/>
</dbReference>
<dbReference type="AlphaFoldDB" id="A0A1X2IGH4"/>
<evidence type="ECO:0000313" key="2">
    <source>
        <dbReference type="EMBL" id="ORZ15912.1"/>
    </source>
</evidence>
<feature type="compositionally biased region" description="Low complexity" evidence="1">
    <location>
        <begin position="25"/>
        <end position="36"/>
    </location>
</feature>
<comment type="caution">
    <text evidence="2">The sequence shown here is derived from an EMBL/GenBank/DDBJ whole genome shotgun (WGS) entry which is preliminary data.</text>
</comment>
<keyword evidence="3" id="KW-1185">Reference proteome</keyword>
<dbReference type="Proteomes" id="UP000193560">
    <property type="component" value="Unassembled WGS sequence"/>
</dbReference>
<name>A0A1X2IGH4_9FUNG</name>
<sequence>MSTLNSFGFNVRRKRNHDTAGGMNSQSDKSSLSTDTSSLAFAAASPQSINTHIKPAKMLASPISKKSTSTTIKSKPNKRHSTKDPKQSTLLPFFATQTTPATNTTVAQSQEKDQIPLMHQQQEQKPPGTTLVSSTPSYQGNHLEEENKLCLVRRSIDAVDLLLILEEAFDRNLCGNVDIDQDTIACDEHQKLSRRNRPNTPPLLLQVKPSRVIYLPPPFEMMDRDNNNSNEIDKSVVSIGHRSNQRRQRSQEHEKVKNKRLCPTSCNGAQRHIYSFMDEFDIQQQQDDIEIMAVRHCLSPEQMVSRLLGIANEMMAFENNNWCTSYLDQRSD</sequence>
<feature type="compositionally biased region" description="Low complexity" evidence="1">
    <location>
        <begin position="95"/>
        <end position="107"/>
    </location>
</feature>
<reference evidence="2 3" key="1">
    <citation type="submission" date="2016-07" db="EMBL/GenBank/DDBJ databases">
        <title>Pervasive Adenine N6-methylation of Active Genes in Fungi.</title>
        <authorList>
            <consortium name="DOE Joint Genome Institute"/>
            <person name="Mondo S.J."/>
            <person name="Dannebaum R.O."/>
            <person name="Kuo R.C."/>
            <person name="Labutti K."/>
            <person name="Haridas S."/>
            <person name="Kuo A."/>
            <person name="Salamov A."/>
            <person name="Ahrendt S.R."/>
            <person name="Lipzen A."/>
            <person name="Sullivan W."/>
            <person name="Andreopoulos W.B."/>
            <person name="Clum A."/>
            <person name="Lindquist E."/>
            <person name="Daum C."/>
            <person name="Ramamoorthy G.K."/>
            <person name="Gryganskyi A."/>
            <person name="Culley D."/>
            <person name="Magnuson J.K."/>
            <person name="James T.Y."/>
            <person name="O'Malley M.A."/>
            <person name="Stajich J.E."/>
            <person name="Spatafora J.W."/>
            <person name="Visel A."/>
            <person name="Grigoriev I.V."/>
        </authorList>
    </citation>
    <scope>NUCLEOTIDE SEQUENCE [LARGE SCALE GENOMIC DNA]</scope>
    <source>
        <strain evidence="2 3">NRRL 1336</strain>
    </source>
</reference>
<protein>
    <submittedName>
        <fullName evidence="2">Uncharacterized protein</fullName>
    </submittedName>
</protein>
<feature type="compositionally biased region" description="Polar residues" evidence="1">
    <location>
        <begin position="130"/>
        <end position="139"/>
    </location>
</feature>
<accession>A0A1X2IGH4</accession>
<organism evidence="2 3">
    <name type="scientific">Absidia repens</name>
    <dbReference type="NCBI Taxonomy" id="90262"/>
    <lineage>
        <taxon>Eukaryota</taxon>
        <taxon>Fungi</taxon>
        <taxon>Fungi incertae sedis</taxon>
        <taxon>Mucoromycota</taxon>
        <taxon>Mucoromycotina</taxon>
        <taxon>Mucoromycetes</taxon>
        <taxon>Mucorales</taxon>
        <taxon>Cunninghamellaceae</taxon>
        <taxon>Absidia</taxon>
    </lineage>
</organism>
<evidence type="ECO:0000313" key="3">
    <source>
        <dbReference type="Proteomes" id="UP000193560"/>
    </source>
</evidence>
<gene>
    <name evidence="2" type="ORF">BCR42DRAFT_451827</name>
</gene>
<feature type="region of interest" description="Disordered" evidence="1">
    <location>
        <begin position="237"/>
        <end position="258"/>
    </location>
</feature>
<feature type="compositionally biased region" description="Low complexity" evidence="1">
    <location>
        <begin position="61"/>
        <end position="74"/>
    </location>
</feature>
<proteinExistence type="predicted"/>
<feature type="region of interest" description="Disordered" evidence="1">
    <location>
        <begin position="53"/>
        <end position="139"/>
    </location>
</feature>
<dbReference type="OrthoDB" id="10583489at2759"/>
<evidence type="ECO:0000256" key="1">
    <source>
        <dbReference type="SAM" id="MobiDB-lite"/>
    </source>
</evidence>